<dbReference type="GO" id="GO:0006935">
    <property type="term" value="P:chemotaxis"/>
    <property type="evidence" value="ECO:0007669"/>
    <property type="project" value="UniProtKB-KW"/>
</dbReference>
<keyword evidence="7" id="KW-0472">Membrane</keyword>
<keyword evidence="2" id="KW-0488">Methylation</keyword>
<feature type="transmembrane region" description="Helical" evidence="7">
    <location>
        <begin position="12"/>
        <end position="33"/>
    </location>
</feature>
<comment type="similarity">
    <text evidence="5">Belongs to the methyl-accepting chemotaxis (MCP) protein family.</text>
</comment>
<dbReference type="SMART" id="SM00283">
    <property type="entry name" value="MA"/>
    <property type="match status" value="1"/>
</dbReference>
<evidence type="ECO:0000256" key="7">
    <source>
        <dbReference type="SAM" id="Phobius"/>
    </source>
</evidence>
<dbReference type="InterPro" id="IPR004089">
    <property type="entry name" value="MCPsignal_dom"/>
</dbReference>
<dbReference type="Gene3D" id="1.10.287.950">
    <property type="entry name" value="Methyl-accepting chemotaxis protein"/>
    <property type="match status" value="1"/>
</dbReference>
<evidence type="ECO:0000259" key="8">
    <source>
        <dbReference type="PROSITE" id="PS50111"/>
    </source>
</evidence>
<dbReference type="GO" id="GO:0005886">
    <property type="term" value="C:plasma membrane"/>
    <property type="evidence" value="ECO:0007669"/>
    <property type="project" value="TreeGrafter"/>
</dbReference>
<sequence length="488" mass="51739">MQLLRHFTIRRVVLWMMLISLGVVVLAGGYSALTLRDIYRHADRADELTQQLTFLTRSGIVMQSGTAAEKSALMSHVPGGSDWDSFRTALAASPAEYASAARARLDALTLHLAADDAPVMADRQRLEAILIAALLAAITLLIFCDRYLVTHLVRPVAKIRAHLKIIASGDLTHEPEDLGRNCIGQLVPLVKEMQHSLMDTVLAIRENAAILHREATDIAAGNADLSDRTSTQAAALEQTAASMEEITATVSHNAENTRQARELSGITTSTTLQGEQLMHAVVAAMAGIAEGSEKIRQFTATINGIAFQTNILALNAAVEAARAGEQGRGFAVVAAEVRSLAQRSATASKEIEGLIADTVSRVNDGRRAADSAGTTMEAVLQGVSGVNELIGQIALASEEQSKGIAQVTVAVAVAELDRVTQQNATLVQQVSATAGSLSAQTDMLGSAITRFTLPEVAGTPALPPVRPRPVRVLPSHAKPAEWVPFVGQ</sequence>
<evidence type="ECO:0000256" key="3">
    <source>
        <dbReference type="ARBA" id="ARBA00022500"/>
    </source>
</evidence>
<proteinExistence type="inferred from homology"/>
<dbReference type="GO" id="GO:0007165">
    <property type="term" value="P:signal transduction"/>
    <property type="evidence" value="ECO:0007669"/>
    <property type="project" value="UniProtKB-KW"/>
</dbReference>
<dbReference type="Proteomes" id="UP001158961">
    <property type="component" value="Plasmid P4"/>
</dbReference>
<gene>
    <name evidence="10" type="ORF">DAPPPG734_25675</name>
</gene>
<protein>
    <submittedName>
        <fullName evidence="10">Transcription factor</fullName>
    </submittedName>
</protein>
<dbReference type="PANTHER" id="PTHR43531">
    <property type="entry name" value="PROTEIN ICFG"/>
    <property type="match status" value="1"/>
</dbReference>
<geneLocation type="plasmid" evidence="10 11">
    <name>P4</name>
</geneLocation>
<name>A0AAN2FII0_ENTAG</name>
<dbReference type="SUPFAM" id="SSF58104">
    <property type="entry name" value="Methyl-accepting chemotaxis protein (MCP) signaling domain"/>
    <property type="match status" value="1"/>
</dbReference>
<keyword evidence="7" id="KW-0812">Transmembrane</keyword>
<reference evidence="10" key="1">
    <citation type="submission" date="2022-05" db="EMBL/GenBank/DDBJ databases">
        <authorList>
            <person name="Pothier F. J."/>
        </authorList>
    </citation>
    <scope>NUCLEOTIDE SEQUENCE</scope>
    <source>
        <strain evidence="10">DAPP-PG734</strain>
        <plasmid evidence="10">P4</plasmid>
    </source>
</reference>
<evidence type="ECO:0000313" key="11">
    <source>
        <dbReference type="Proteomes" id="UP001158961"/>
    </source>
</evidence>
<dbReference type="FunFam" id="1.10.287.950:FF:000001">
    <property type="entry name" value="Methyl-accepting chemotaxis sensory transducer"/>
    <property type="match status" value="1"/>
</dbReference>
<dbReference type="PROSITE" id="PS50111">
    <property type="entry name" value="CHEMOTAXIS_TRANSDUC_2"/>
    <property type="match status" value="1"/>
</dbReference>
<dbReference type="AlphaFoldDB" id="A0AAN2FII0"/>
<feature type="domain" description="Methyl-accepting transducer" evidence="8">
    <location>
        <begin position="207"/>
        <end position="438"/>
    </location>
</feature>
<accession>A0AAN2FII0</accession>
<dbReference type="RefSeq" id="WP_031593932.1">
    <property type="nucleotide sequence ID" value="NZ_JNVA01000074.1"/>
</dbReference>
<dbReference type="InterPro" id="IPR003660">
    <property type="entry name" value="HAMP_dom"/>
</dbReference>
<keyword evidence="7" id="KW-1133">Transmembrane helix</keyword>
<dbReference type="PANTHER" id="PTHR43531:SF14">
    <property type="entry name" value="METHYL-ACCEPTING CHEMOTAXIS PROTEIN I-RELATED"/>
    <property type="match status" value="1"/>
</dbReference>
<evidence type="ECO:0000256" key="4">
    <source>
        <dbReference type="ARBA" id="ARBA00023224"/>
    </source>
</evidence>
<evidence type="ECO:0000256" key="5">
    <source>
        <dbReference type="ARBA" id="ARBA00029447"/>
    </source>
</evidence>
<keyword evidence="3" id="KW-0145">Chemotaxis</keyword>
<organism evidence="10 11">
    <name type="scientific">Enterobacter agglomerans</name>
    <name type="common">Erwinia herbicola</name>
    <name type="synonym">Pantoea agglomerans</name>
    <dbReference type="NCBI Taxonomy" id="549"/>
    <lineage>
        <taxon>Bacteria</taxon>
        <taxon>Pseudomonadati</taxon>
        <taxon>Pseudomonadota</taxon>
        <taxon>Gammaproteobacteria</taxon>
        <taxon>Enterobacterales</taxon>
        <taxon>Erwiniaceae</taxon>
        <taxon>Pantoea</taxon>
        <taxon>Pantoea agglomerans group</taxon>
    </lineage>
</organism>
<evidence type="ECO:0000256" key="6">
    <source>
        <dbReference type="PROSITE-ProRule" id="PRU00284"/>
    </source>
</evidence>
<comment type="subcellular location">
    <subcellularLocation>
        <location evidence="1">Membrane</location>
    </subcellularLocation>
</comment>
<dbReference type="Pfam" id="PF00015">
    <property type="entry name" value="MCPsignal"/>
    <property type="match status" value="1"/>
</dbReference>
<evidence type="ECO:0000256" key="1">
    <source>
        <dbReference type="ARBA" id="ARBA00004370"/>
    </source>
</evidence>
<feature type="domain" description="HAMP" evidence="9">
    <location>
        <begin position="150"/>
        <end position="202"/>
    </location>
</feature>
<evidence type="ECO:0000259" key="9">
    <source>
        <dbReference type="PROSITE" id="PS50885"/>
    </source>
</evidence>
<dbReference type="PROSITE" id="PS50885">
    <property type="entry name" value="HAMP"/>
    <property type="match status" value="1"/>
</dbReference>
<evidence type="ECO:0000313" key="10">
    <source>
        <dbReference type="EMBL" id="CAH6385187.1"/>
    </source>
</evidence>
<evidence type="ECO:0000256" key="2">
    <source>
        <dbReference type="ARBA" id="ARBA00022481"/>
    </source>
</evidence>
<keyword evidence="4 6" id="KW-0807">Transducer</keyword>
<dbReference type="GO" id="GO:0004888">
    <property type="term" value="F:transmembrane signaling receptor activity"/>
    <property type="evidence" value="ECO:0007669"/>
    <property type="project" value="TreeGrafter"/>
</dbReference>
<keyword evidence="10" id="KW-0614">Plasmid</keyword>
<dbReference type="CDD" id="cd11386">
    <property type="entry name" value="MCP_signal"/>
    <property type="match status" value="1"/>
</dbReference>
<dbReference type="EMBL" id="OW970319">
    <property type="protein sequence ID" value="CAH6385187.1"/>
    <property type="molecule type" value="Genomic_DNA"/>
</dbReference>
<dbReference type="InterPro" id="IPR051310">
    <property type="entry name" value="MCP_chemotaxis"/>
</dbReference>
<feature type="transmembrane region" description="Helical" evidence="7">
    <location>
        <begin position="128"/>
        <end position="149"/>
    </location>
</feature>